<evidence type="ECO:0000313" key="2">
    <source>
        <dbReference type="Proteomes" id="UP001143910"/>
    </source>
</evidence>
<accession>A0ACC1MNJ0</accession>
<name>A0ACC1MNJ0_9HYPO</name>
<keyword evidence="2" id="KW-1185">Reference proteome</keyword>
<protein>
    <submittedName>
        <fullName evidence="1">Uncharacterized protein</fullName>
    </submittedName>
</protein>
<reference evidence="1" key="1">
    <citation type="submission" date="2022-08" db="EMBL/GenBank/DDBJ databases">
        <title>Genome Sequence of Lecanicillium fungicola.</title>
        <authorList>
            <person name="Buettner E."/>
        </authorList>
    </citation>
    <scope>NUCLEOTIDE SEQUENCE</scope>
    <source>
        <strain evidence="1">Babe33</strain>
    </source>
</reference>
<sequence length="95" mass="10604">MGAGIVDLPPGSEKRPKNSRKMHLVFFVHYGKVTVSVNEVQFRISAGGMWFVPRGNYYNIANDYDFPARVYFAQACEVLSPSADMGDVTQQTIIT</sequence>
<dbReference type="Proteomes" id="UP001143910">
    <property type="component" value="Unassembled WGS sequence"/>
</dbReference>
<proteinExistence type="predicted"/>
<evidence type="ECO:0000313" key="1">
    <source>
        <dbReference type="EMBL" id="KAJ2967788.1"/>
    </source>
</evidence>
<dbReference type="EMBL" id="JANJQO010002189">
    <property type="protein sequence ID" value="KAJ2967788.1"/>
    <property type="molecule type" value="Genomic_DNA"/>
</dbReference>
<gene>
    <name evidence="1" type="ORF">NQ176_g9498</name>
</gene>
<organism evidence="1 2">
    <name type="scientific">Zarea fungicola</name>
    <dbReference type="NCBI Taxonomy" id="93591"/>
    <lineage>
        <taxon>Eukaryota</taxon>
        <taxon>Fungi</taxon>
        <taxon>Dikarya</taxon>
        <taxon>Ascomycota</taxon>
        <taxon>Pezizomycotina</taxon>
        <taxon>Sordariomycetes</taxon>
        <taxon>Hypocreomycetidae</taxon>
        <taxon>Hypocreales</taxon>
        <taxon>Cordycipitaceae</taxon>
        <taxon>Zarea</taxon>
    </lineage>
</organism>
<comment type="caution">
    <text evidence="1">The sequence shown here is derived from an EMBL/GenBank/DDBJ whole genome shotgun (WGS) entry which is preliminary data.</text>
</comment>